<dbReference type="PROSITE" id="PS50005">
    <property type="entry name" value="TPR"/>
    <property type="match status" value="1"/>
</dbReference>
<feature type="repeat" description="TPR" evidence="1">
    <location>
        <begin position="57"/>
        <end position="90"/>
    </location>
</feature>
<keyword evidence="2" id="KW-1133">Transmembrane helix</keyword>
<evidence type="ECO:0000313" key="3">
    <source>
        <dbReference type="EMBL" id="MEK0185235.1"/>
    </source>
</evidence>
<dbReference type="InterPro" id="IPR011990">
    <property type="entry name" value="TPR-like_helical_dom_sf"/>
</dbReference>
<dbReference type="SMART" id="SM00028">
    <property type="entry name" value="TPR"/>
    <property type="match status" value="2"/>
</dbReference>
<gene>
    <name evidence="3" type="ORF">WMG39_10215</name>
</gene>
<evidence type="ECO:0008006" key="5">
    <source>
        <dbReference type="Google" id="ProtNLM"/>
    </source>
</evidence>
<dbReference type="EMBL" id="JBBLXS010000104">
    <property type="protein sequence ID" value="MEK0185235.1"/>
    <property type="molecule type" value="Genomic_DNA"/>
</dbReference>
<protein>
    <recommendedName>
        <fullName evidence="5">Tetratricopeptide repeat protein</fullName>
    </recommendedName>
</protein>
<evidence type="ECO:0000256" key="1">
    <source>
        <dbReference type="PROSITE-ProRule" id="PRU00339"/>
    </source>
</evidence>
<evidence type="ECO:0000256" key="2">
    <source>
        <dbReference type="SAM" id="Phobius"/>
    </source>
</evidence>
<dbReference type="Proteomes" id="UP001384579">
    <property type="component" value="Unassembled WGS sequence"/>
</dbReference>
<name>A0ABU8YLE1_9CYAN</name>
<reference evidence="3 4" key="1">
    <citation type="journal article" date="2020" name="Harmful Algae">
        <title>Molecular and morphological characterization of a novel dihydroanatoxin-a producing Microcoleus species (cyanobacteria) from the Russian River, California, USA.</title>
        <authorList>
            <person name="Conklin K.Y."/>
            <person name="Stancheva R."/>
            <person name="Otten T.G."/>
            <person name="Fadness R."/>
            <person name="Boyer G.L."/>
            <person name="Read B."/>
            <person name="Zhang X."/>
            <person name="Sheath R.G."/>
        </authorList>
    </citation>
    <scope>NUCLEOTIDE SEQUENCE [LARGE SCALE GENOMIC DNA]</scope>
    <source>
        <strain evidence="3 4">PTRS2</strain>
    </source>
</reference>
<keyword evidence="4" id="KW-1185">Reference proteome</keyword>
<accession>A0ABU8YLE1</accession>
<keyword evidence="1" id="KW-0802">TPR repeat</keyword>
<sequence length="155" mass="16979">METTNFIALSIIIVAVLGIGLGTMTWAYFGKGSVSVLFQEPILSLPAFPATDSGRQASVYYQEGIEAYKSGNYRKAKDKFTSALQLVSTLAEAYHNRGLACANLRSDDDAVQNLITASELYQQQGNGIALESIKQNLEALKQRKLEREKLKVQGT</sequence>
<dbReference type="SUPFAM" id="SSF48452">
    <property type="entry name" value="TPR-like"/>
    <property type="match status" value="1"/>
</dbReference>
<dbReference type="RefSeq" id="WP_340520923.1">
    <property type="nucleotide sequence ID" value="NZ_JBBLXS010000104.1"/>
</dbReference>
<proteinExistence type="predicted"/>
<feature type="transmembrane region" description="Helical" evidence="2">
    <location>
        <begin position="6"/>
        <end position="29"/>
    </location>
</feature>
<organism evidence="3 4">
    <name type="scientific">Microcoleus anatoxicus PTRS2</name>
    <dbReference type="NCBI Taxonomy" id="2705321"/>
    <lineage>
        <taxon>Bacteria</taxon>
        <taxon>Bacillati</taxon>
        <taxon>Cyanobacteriota</taxon>
        <taxon>Cyanophyceae</taxon>
        <taxon>Oscillatoriophycideae</taxon>
        <taxon>Oscillatoriales</taxon>
        <taxon>Microcoleaceae</taxon>
        <taxon>Microcoleus</taxon>
        <taxon>Microcoleus anatoxicus</taxon>
    </lineage>
</organism>
<dbReference type="Gene3D" id="1.25.40.10">
    <property type="entry name" value="Tetratricopeptide repeat domain"/>
    <property type="match status" value="1"/>
</dbReference>
<dbReference type="InterPro" id="IPR019734">
    <property type="entry name" value="TPR_rpt"/>
</dbReference>
<keyword evidence="2" id="KW-0812">Transmembrane</keyword>
<evidence type="ECO:0000313" key="4">
    <source>
        <dbReference type="Proteomes" id="UP001384579"/>
    </source>
</evidence>
<comment type="caution">
    <text evidence="3">The sequence shown here is derived from an EMBL/GenBank/DDBJ whole genome shotgun (WGS) entry which is preliminary data.</text>
</comment>
<keyword evidence="2" id="KW-0472">Membrane</keyword>